<reference evidence="3 4" key="1">
    <citation type="submission" date="2019-06" db="EMBL/GenBank/DDBJ databases">
        <title>Sequencing the genomes of 1000 actinobacteria strains.</title>
        <authorList>
            <person name="Klenk H.-P."/>
        </authorList>
    </citation>
    <scope>NUCLEOTIDE SEQUENCE [LARGE SCALE GENOMIC DNA]</scope>
    <source>
        <strain evidence="3 4">DSM 45671</strain>
    </source>
</reference>
<dbReference type="PANTHER" id="PTHR11699">
    <property type="entry name" value="ALDEHYDE DEHYDROGENASE-RELATED"/>
    <property type="match status" value="1"/>
</dbReference>
<dbReference type="InterPro" id="IPR016161">
    <property type="entry name" value="Ald_DH/histidinol_DH"/>
</dbReference>
<keyword evidence="1" id="KW-0560">Oxidoreductase</keyword>
<evidence type="ECO:0000256" key="1">
    <source>
        <dbReference type="ARBA" id="ARBA00023002"/>
    </source>
</evidence>
<accession>A0A561SKA1</accession>
<dbReference type="SUPFAM" id="SSF53720">
    <property type="entry name" value="ALDH-like"/>
    <property type="match status" value="1"/>
</dbReference>
<dbReference type="InterPro" id="IPR015590">
    <property type="entry name" value="Aldehyde_DH_dom"/>
</dbReference>
<dbReference type="OrthoDB" id="323926at2"/>
<name>A0A561SKA1_9PSEU</name>
<dbReference type="Pfam" id="PF00171">
    <property type="entry name" value="Aldedh"/>
    <property type="match status" value="1"/>
</dbReference>
<dbReference type="Gene3D" id="3.40.605.10">
    <property type="entry name" value="Aldehyde Dehydrogenase, Chain A, domain 1"/>
    <property type="match status" value="1"/>
</dbReference>
<organism evidence="3 4">
    <name type="scientific">Pseudonocardia hierapolitana</name>
    <dbReference type="NCBI Taxonomy" id="1128676"/>
    <lineage>
        <taxon>Bacteria</taxon>
        <taxon>Bacillati</taxon>
        <taxon>Actinomycetota</taxon>
        <taxon>Actinomycetes</taxon>
        <taxon>Pseudonocardiales</taxon>
        <taxon>Pseudonocardiaceae</taxon>
        <taxon>Pseudonocardia</taxon>
    </lineage>
</organism>
<evidence type="ECO:0000313" key="3">
    <source>
        <dbReference type="EMBL" id="TWF75232.1"/>
    </source>
</evidence>
<dbReference type="RefSeq" id="WP_147254471.1">
    <property type="nucleotide sequence ID" value="NZ_VIWU01000001.1"/>
</dbReference>
<evidence type="ECO:0000259" key="2">
    <source>
        <dbReference type="Pfam" id="PF00171"/>
    </source>
</evidence>
<dbReference type="AlphaFoldDB" id="A0A561SKA1"/>
<dbReference type="Proteomes" id="UP000321261">
    <property type="component" value="Unassembled WGS sequence"/>
</dbReference>
<dbReference type="GO" id="GO:0016620">
    <property type="term" value="F:oxidoreductase activity, acting on the aldehyde or oxo group of donors, NAD or NADP as acceptor"/>
    <property type="evidence" value="ECO:0007669"/>
    <property type="project" value="InterPro"/>
</dbReference>
<dbReference type="InterPro" id="IPR016162">
    <property type="entry name" value="Ald_DH_N"/>
</dbReference>
<evidence type="ECO:0000313" key="4">
    <source>
        <dbReference type="Proteomes" id="UP000321261"/>
    </source>
</evidence>
<protein>
    <submittedName>
        <fullName evidence="3">Acyl-CoA reductase-like NAD-dependent aldehyde dehydrogenase</fullName>
    </submittedName>
</protein>
<comment type="caution">
    <text evidence="3">The sequence shown here is derived from an EMBL/GenBank/DDBJ whole genome shotgun (WGS) entry which is preliminary data.</text>
</comment>
<gene>
    <name evidence="3" type="ORF">FHX44_111116</name>
</gene>
<sequence length="464" mass="47368">MTAQVTTSEHVLGRARWAARAYQRYPATEVARIVSAVAAAAQTNARRLAESAVAESGRGVVTDRTRTHTACANAAHEFHDGPDLLSPRMNPARALVEIPRPAGVVLSLLPAHSAFAHGCVAALFALMTRNAIVIRCPAGEPSCAEGVRLLATSAVAAGAPDGVIQCLTEQPPPPATDLLTHGRVDLVVATPVPTAEAAPAAGGVPVLVDAAVDPSAVAAQLMDSVSFDNALVGGTESVLVVTDGVAEPVTAELSRRGAAVLDAAAAGQLRRYLFADGTPAPDAAGRDAAWIAHRAGIRVDPATRVLVAPFDLAVPEEPFVRGSRAPVLGIVRVPDVMRGVAAARSVVRARGAGLAAAVHSTDPAVIARFCTEVPVARVVVNAACTTAGRDGDAGLVDAVAAGMTIAGRQSPGLRPEDLLSWTTVTSTGTRPGVIAQLATMESRVAEHGPVPPYPVASNAREGGR</sequence>
<dbReference type="InterPro" id="IPR016163">
    <property type="entry name" value="Ald_DH_C"/>
</dbReference>
<dbReference type="EMBL" id="VIWU01000001">
    <property type="protein sequence ID" value="TWF75232.1"/>
    <property type="molecule type" value="Genomic_DNA"/>
</dbReference>
<proteinExistence type="predicted"/>
<dbReference type="Gene3D" id="3.40.309.10">
    <property type="entry name" value="Aldehyde Dehydrogenase, Chain A, domain 2"/>
    <property type="match status" value="1"/>
</dbReference>
<keyword evidence="4" id="KW-1185">Reference proteome</keyword>
<feature type="domain" description="Aldehyde dehydrogenase" evidence="2">
    <location>
        <begin position="6"/>
        <end position="190"/>
    </location>
</feature>